<protein>
    <recommendedName>
        <fullName evidence="4">Chromatin modification-related protein EAF3</fullName>
    </recommendedName>
    <alternativeName>
        <fullName evidence="12">Chromatin modification-related protein eaf3</fullName>
    </alternativeName>
</protein>
<keyword evidence="10" id="KW-0539">Nucleus</keyword>
<evidence type="ECO:0000313" key="16">
    <source>
        <dbReference type="EMBL" id="EPE05299.1"/>
    </source>
</evidence>
<evidence type="ECO:0000256" key="3">
    <source>
        <dbReference type="ARBA" id="ARBA00011353"/>
    </source>
</evidence>
<keyword evidence="17" id="KW-1185">Reference proteome</keyword>
<dbReference type="GO" id="GO:0006325">
    <property type="term" value="P:chromatin organization"/>
    <property type="evidence" value="ECO:0007669"/>
    <property type="project" value="UniProtKB-KW"/>
</dbReference>
<evidence type="ECO:0000256" key="11">
    <source>
        <dbReference type="ARBA" id="ARBA00057322"/>
    </source>
</evidence>
<evidence type="ECO:0000256" key="1">
    <source>
        <dbReference type="ARBA" id="ARBA00004123"/>
    </source>
</evidence>
<comment type="similarity">
    <text evidence="2">Belongs to the MRG family.</text>
</comment>
<feature type="compositionally biased region" description="Polar residues" evidence="13">
    <location>
        <begin position="380"/>
        <end position="389"/>
    </location>
</feature>
<dbReference type="GO" id="GO:0006355">
    <property type="term" value="P:regulation of DNA-templated transcription"/>
    <property type="evidence" value="ECO:0007669"/>
    <property type="project" value="InterPro"/>
</dbReference>
<dbReference type="OMA" id="PQWNEMN"/>
<dbReference type="VEuPathDB" id="FungiDB:F503_03904"/>
<evidence type="ECO:0000256" key="9">
    <source>
        <dbReference type="ARBA" id="ARBA00023204"/>
    </source>
</evidence>
<evidence type="ECO:0000256" key="2">
    <source>
        <dbReference type="ARBA" id="ARBA00009093"/>
    </source>
</evidence>
<evidence type="ECO:0000256" key="10">
    <source>
        <dbReference type="ARBA" id="ARBA00023242"/>
    </source>
</evidence>
<feature type="region of interest" description="Disordered" evidence="13">
    <location>
        <begin position="95"/>
        <end position="228"/>
    </location>
</feature>
<keyword evidence="6" id="KW-0156">Chromatin regulator</keyword>
<sequence length="575" mass="64054">MPPKQASAPYAVDERVFCFHMDMLYEARILDVQQASAATGEKGSSAAAAANPENRWRYRIHYKGWKNTWDDWVPQDRVRKFNDENRELAAQLRDQARQLQQQKNAKPSGKKTGGPGSEYGLGGPFGPGGPTGDRPGAGGPGGSGGAGSGTGTATPGERGHHLHHHPLHHHLDRHHDLSTSARGSEERTGGGASASHARGPRRQRDYELEHSASAPRRTTRTCPRKLNTVQLSPEEMYANRGKSAAHYAAYELTLANAARRDSMTELPTYTRYEYYVPDTVDGVDNASAKKSTFKVPQLGRLQKDPKDIPSKLKSGSHSKGAPHVKPRVSRVMSIRSWRQVYKQRRALGIAGAIQPGTDLVEEGGFEQNSGAQISEDDATKSSPSTINGSSDEEESFHNRPSIRLTMPDHLKAALVDDWENVTKNQQLVPLPHRMPAEVVLDDYLAYERPHREEGSASLDILEETVAGLREYFNKCLGRILLYRFERPQYIELHELWETDGTYKSPVETYGAEHLCRLLVSLPELIAQTNMDQQSVNRLREELTKLTSWLGKNMVKYFVSEYETPNAAYAEKVRGL</sequence>
<name>S3BVN7_OPHP1</name>
<gene>
    <name evidence="16" type="ORF">F503_03904</name>
</gene>
<dbReference type="PANTHER" id="PTHR10880:SF15">
    <property type="entry name" value="MSL COMPLEX SUBUNIT 3"/>
    <property type="match status" value="1"/>
</dbReference>
<dbReference type="InterPro" id="IPR053820">
    <property type="entry name" value="MSL3_chromo-like"/>
</dbReference>
<evidence type="ECO:0000256" key="8">
    <source>
        <dbReference type="ARBA" id="ARBA00023163"/>
    </source>
</evidence>
<feature type="domain" description="MSL3 chromodomain-like" evidence="15">
    <location>
        <begin position="10"/>
        <end position="93"/>
    </location>
</feature>
<dbReference type="InterPro" id="IPR016197">
    <property type="entry name" value="Chromo-like_dom_sf"/>
</dbReference>
<proteinExistence type="inferred from homology"/>
<feature type="compositionally biased region" description="Basic and acidic residues" evidence="13">
    <location>
        <begin position="173"/>
        <end position="188"/>
    </location>
</feature>
<dbReference type="PROSITE" id="PS51640">
    <property type="entry name" value="MRG"/>
    <property type="match status" value="1"/>
</dbReference>
<keyword evidence="8" id="KW-0804">Transcription</keyword>
<evidence type="ECO:0000256" key="13">
    <source>
        <dbReference type="SAM" id="MobiDB-lite"/>
    </source>
</evidence>
<dbReference type="GO" id="GO:0006281">
    <property type="term" value="P:DNA repair"/>
    <property type="evidence" value="ECO:0007669"/>
    <property type="project" value="UniProtKB-KW"/>
</dbReference>
<evidence type="ECO:0000256" key="12">
    <source>
        <dbReference type="ARBA" id="ARBA00072864"/>
    </source>
</evidence>
<dbReference type="HOGENOM" id="CLU_027077_0_0_1"/>
<feature type="domain" description="MRG" evidence="14">
    <location>
        <begin position="390"/>
        <end position="562"/>
    </location>
</feature>
<feature type="compositionally biased region" description="Basic and acidic residues" evidence="13">
    <location>
        <begin position="301"/>
        <end position="310"/>
    </location>
</feature>
<dbReference type="Pfam" id="PF22732">
    <property type="entry name" value="MSL3_chromo-like"/>
    <property type="match status" value="1"/>
</dbReference>
<evidence type="ECO:0000256" key="6">
    <source>
        <dbReference type="ARBA" id="ARBA00022853"/>
    </source>
</evidence>
<dbReference type="PANTHER" id="PTHR10880">
    <property type="entry name" value="MORTALITY FACTOR 4-LIKE PROTEIN"/>
    <property type="match status" value="1"/>
</dbReference>
<dbReference type="SUPFAM" id="SSF54160">
    <property type="entry name" value="Chromo domain-like"/>
    <property type="match status" value="1"/>
</dbReference>
<feature type="region of interest" description="Disordered" evidence="13">
    <location>
        <begin position="296"/>
        <end position="327"/>
    </location>
</feature>
<feature type="compositionally biased region" description="Basic residues" evidence="13">
    <location>
        <begin position="160"/>
        <end position="172"/>
    </location>
</feature>
<dbReference type="Gene3D" id="2.30.30.140">
    <property type="match status" value="1"/>
</dbReference>
<comment type="subunit">
    <text evidence="3">Component of the NuA4 histone acetyltransferase complex.</text>
</comment>
<evidence type="ECO:0000259" key="15">
    <source>
        <dbReference type="Pfam" id="PF22732"/>
    </source>
</evidence>
<evidence type="ECO:0000256" key="4">
    <source>
        <dbReference type="ARBA" id="ARBA00018505"/>
    </source>
</evidence>
<dbReference type="InterPro" id="IPR038217">
    <property type="entry name" value="MRG_C_sf"/>
</dbReference>
<feature type="compositionally biased region" description="Gly residues" evidence="13">
    <location>
        <begin position="111"/>
        <end position="150"/>
    </location>
</feature>
<dbReference type="Proteomes" id="UP000016923">
    <property type="component" value="Unassembled WGS sequence"/>
</dbReference>
<dbReference type="GO" id="GO:0035267">
    <property type="term" value="C:NuA4 histone acetyltransferase complex"/>
    <property type="evidence" value="ECO:0007669"/>
    <property type="project" value="TreeGrafter"/>
</dbReference>
<feature type="region of interest" description="Disordered" evidence="13">
    <location>
        <begin position="368"/>
        <end position="402"/>
    </location>
</feature>
<dbReference type="OrthoDB" id="124855at2759"/>
<dbReference type="STRING" id="1262450.S3BVN7"/>
<feature type="compositionally biased region" description="Basic residues" evidence="13">
    <location>
        <begin position="314"/>
        <end position="327"/>
    </location>
</feature>
<evidence type="ECO:0000256" key="7">
    <source>
        <dbReference type="ARBA" id="ARBA00023015"/>
    </source>
</evidence>
<organism evidence="16 17">
    <name type="scientific">Ophiostoma piceae (strain UAMH 11346)</name>
    <name type="common">Sap stain fungus</name>
    <dbReference type="NCBI Taxonomy" id="1262450"/>
    <lineage>
        <taxon>Eukaryota</taxon>
        <taxon>Fungi</taxon>
        <taxon>Dikarya</taxon>
        <taxon>Ascomycota</taxon>
        <taxon>Pezizomycotina</taxon>
        <taxon>Sordariomycetes</taxon>
        <taxon>Sordariomycetidae</taxon>
        <taxon>Ophiostomatales</taxon>
        <taxon>Ophiostomataceae</taxon>
        <taxon>Ophiostoma</taxon>
    </lineage>
</organism>
<comment type="subcellular location">
    <subcellularLocation>
        <location evidence="1">Nucleus</location>
    </subcellularLocation>
</comment>
<dbReference type="GO" id="GO:0032221">
    <property type="term" value="C:Rpd3S complex"/>
    <property type="evidence" value="ECO:0007669"/>
    <property type="project" value="TreeGrafter"/>
</dbReference>
<reference evidence="16 17" key="1">
    <citation type="journal article" date="2013" name="BMC Genomics">
        <title>The genome and transcriptome of the pine saprophyte Ophiostoma piceae, and a comparison with the bark beetle-associated pine pathogen Grosmannia clavigera.</title>
        <authorList>
            <person name="Haridas S."/>
            <person name="Wang Y."/>
            <person name="Lim L."/>
            <person name="Massoumi Alamouti S."/>
            <person name="Jackman S."/>
            <person name="Docking R."/>
            <person name="Robertson G."/>
            <person name="Birol I."/>
            <person name="Bohlmann J."/>
            <person name="Breuil C."/>
        </authorList>
    </citation>
    <scope>NUCLEOTIDE SEQUENCE [LARGE SCALE GENOMIC DNA]</scope>
    <source>
        <strain evidence="16 17">UAMH 11346</strain>
    </source>
</reference>
<evidence type="ECO:0000259" key="14">
    <source>
        <dbReference type="Pfam" id="PF05712"/>
    </source>
</evidence>
<keyword evidence="5" id="KW-0227">DNA damage</keyword>
<evidence type="ECO:0000256" key="5">
    <source>
        <dbReference type="ARBA" id="ARBA00022763"/>
    </source>
</evidence>
<dbReference type="InterPro" id="IPR026541">
    <property type="entry name" value="MRG_dom"/>
</dbReference>
<dbReference type="eggNOG" id="KOG3001">
    <property type="taxonomic scope" value="Eukaryota"/>
</dbReference>
<dbReference type="FunFam" id="1.10.274.30:FF:000004">
    <property type="entry name" value="Putative Chromatin modification-related protein eaf3"/>
    <property type="match status" value="1"/>
</dbReference>
<evidence type="ECO:0000313" key="17">
    <source>
        <dbReference type="Proteomes" id="UP000016923"/>
    </source>
</evidence>
<dbReference type="Gene3D" id="1.10.274.30">
    <property type="entry name" value="MRG domain"/>
    <property type="match status" value="1"/>
</dbReference>
<dbReference type="AlphaFoldDB" id="S3BVN7"/>
<keyword evidence="7" id="KW-0805">Transcription regulation</keyword>
<comment type="function">
    <text evidence="11">Involved in deacetylation of histones, chromatin assembly and chromosome segregation. May act as a transcriptional oscillator, directing histone deacetylases to specific chromosomal domains. Component of the NuA4 histone acetyltransferase complex which is involved in transcriptional activation of selected genes principally by acetylation of nucleosomal histone H4 and H2A. The NuA4 complex is also involved in DNA repair.</text>
</comment>
<keyword evidence="9" id="KW-0234">DNA repair</keyword>
<dbReference type="CDD" id="cd18983">
    <property type="entry name" value="CBD_MSL3_like"/>
    <property type="match status" value="1"/>
</dbReference>
<dbReference type="Pfam" id="PF05712">
    <property type="entry name" value="MRG"/>
    <property type="match status" value="1"/>
</dbReference>
<accession>S3BVN7</accession>
<dbReference type="EMBL" id="KE148157">
    <property type="protein sequence ID" value="EPE05299.1"/>
    <property type="molecule type" value="Genomic_DNA"/>
</dbReference>
<dbReference type="InterPro" id="IPR008676">
    <property type="entry name" value="MRG"/>
</dbReference>